<evidence type="ECO:0000313" key="2">
    <source>
        <dbReference type="EMBL" id="QVY60450.1"/>
    </source>
</evidence>
<keyword evidence="1" id="KW-0812">Transmembrane</keyword>
<accession>A0ABX8F8K8</accession>
<sequence>MPAQKIILAITLIIIVLASTGELIFNGFALRPILIMAAAIAIVAFLWFFPRDRRQ</sequence>
<feature type="transmembrane region" description="Helical" evidence="1">
    <location>
        <begin position="28"/>
        <end position="49"/>
    </location>
</feature>
<evidence type="ECO:0000256" key="1">
    <source>
        <dbReference type="SAM" id="Phobius"/>
    </source>
</evidence>
<reference evidence="2 3" key="1">
    <citation type="submission" date="2021-03" db="EMBL/GenBank/DDBJ databases">
        <title>The first data on the complete genome of the tetrodotoxin-producing bacterium.</title>
        <authorList>
            <person name="Melnikova D.I."/>
            <person name="Nijland R."/>
            <person name="Magarlamov T.Y."/>
        </authorList>
    </citation>
    <scope>NUCLEOTIDE SEQUENCE [LARGE SCALE GENOMIC DNA]</scope>
    <source>
        <strain evidence="2 3">1839</strain>
    </source>
</reference>
<dbReference type="EMBL" id="CP071709">
    <property type="protein sequence ID" value="QVY60450.1"/>
    <property type="molecule type" value="Genomic_DNA"/>
</dbReference>
<protein>
    <submittedName>
        <fullName evidence="2">Uncharacterized protein</fullName>
    </submittedName>
</protein>
<keyword evidence="1" id="KW-1133">Transmembrane helix</keyword>
<dbReference type="RefSeq" id="WP_161598847.1">
    <property type="nucleotide sequence ID" value="NZ_CANKUS010000003.1"/>
</dbReference>
<keyword evidence="1" id="KW-0472">Membrane</keyword>
<name>A0ABX8F8K8_9BACI</name>
<keyword evidence="3" id="KW-1185">Reference proteome</keyword>
<dbReference type="Proteomes" id="UP000679247">
    <property type="component" value="Chromosome"/>
</dbReference>
<evidence type="ECO:0000313" key="3">
    <source>
        <dbReference type="Proteomes" id="UP000679247"/>
    </source>
</evidence>
<gene>
    <name evidence="2" type="ORF">J1899_15710</name>
</gene>
<organism evidence="2 3">
    <name type="scientific">Cytobacillus gottheilii</name>
    <dbReference type="NCBI Taxonomy" id="859144"/>
    <lineage>
        <taxon>Bacteria</taxon>
        <taxon>Bacillati</taxon>
        <taxon>Bacillota</taxon>
        <taxon>Bacilli</taxon>
        <taxon>Bacillales</taxon>
        <taxon>Bacillaceae</taxon>
        <taxon>Cytobacillus</taxon>
    </lineage>
</organism>
<proteinExistence type="predicted"/>